<feature type="transmembrane region" description="Helical" evidence="5">
    <location>
        <begin position="91"/>
        <end position="109"/>
    </location>
</feature>
<feature type="transmembrane region" description="Helical" evidence="5">
    <location>
        <begin position="54"/>
        <end position="70"/>
    </location>
</feature>
<evidence type="ECO:0000256" key="4">
    <source>
        <dbReference type="ARBA" id="ARBA00034247"/>
    </source>
</evidence>
<dbReference type="GO" id="GO:1902201">
    <property type="term" value="P:negative regulation of bacterial-type flagellum-dependent cell motility"/>
    <property type="evidence" value="ECO:0007669"/>
    <property type="project" value="TreeGrafter"/>
</dbReference>
<evidence type="ECO:0000313" key="7">
    <source>
        <dbReference type="EMBL" id="MBB1517660.1"/>
    </source>
</evidence>
<dbReference type="CDD" id="cd01949">
    <property type="entry name" value="GGDEF"/>
    <property type="match status" value="1"/>
</dbReference>
<feature type="domain" description="GGDEF" evidence="6">
    <location>
        <begin position="240"/>
        <end position="375"/>
    </location>
</feature>
<dbReference type="RefSeq" id="WP_182831795.1">
    <property type="nucleotide sequence ID" value="NZ_JACJFN010000001.1"/>
</dbReference>
<comment type="catalytic activity">
    <reaction evidence="4">
        <text>2 GTP = 3',3'-c-di-GMP + 2 diphosphate</text>
        <dbReference type="Rhea" id="RHEA:24898"/>
        <dbReference type="ChEBI" id="CHEBI:33019"/>
        <dbReference type="ChEBI" id="CHEBI:37565"/>
        <dbReference type="ChEBI" id="CHEBI:58805"/>
        <dbReference type="EC" id="2.7.7.65"/>
    </reaction>
</comment>
<dbReference type="Pfam" id="PF00990">
    <property type="entry name" value="GGDEF"/>
    <property type="match status" value="1"/>
</dbReference>
<dbReference type="EMBL" id="JACJFN010000001">
    <property type="protein sequence ID" value="MBB1517660.1"/>
    <property type="molecule type" value="Genomic_DNA"/>
</dbReference>
<dbReference type="SMART" id="SM00267">
    <property type="entry name" value="GGDEF"/>
    <property type="match status" value="1"/>
</dbReference>
<feature type="transmembrane region" description="Helical" evidence="5">
    <location>
        <begin position="115"/>
        <end position="135"/>
    </location>
</feature>
<dbReference type="Proteomes" id="UP000581189">
    <property type="component" value="Unassembled WGS sequence"/>
</dbReference>
<dbReference type="SUPFAM" id="SSF55073">
    <property type="entry name" value="Nucleotide cyclase"/>
    <property type="match status" value="1"/>
</dbReference>
<dbReference type="Gene3D" id="3.30.70.270">
    <property type="match status" value="1"/>
</dbReference>
<evidence type="ECO:0000256" key="1">
    <source>
        <dbReference type="ARBA" id="ARBA00001946"/>
    </source>
</evidence>
<dbReference type="GO" id="GO:0043709">
    <property type="term" value="P:cell adhesion involved in single-species biofilm formation"/>
    <property type="evidence" value="ECO:0007669"/>
    <property type="project" value="TreeGrafter"/>
</dbReference>
<gene>
    <name evidence="7" type="ORF">H3H45_00315</name>
</gene>
<comment type="caution">
    <text evidence="7">The sequence shown here is derived from an EMBL/GenBank/DDBJ whole genome shotgun (WGS) entry which is preliminary data.</text>
</comment>
<keyword evidence="8" id="KW-1185">Reference proteome</keyword>
<comment type="subcellular location">
    <subcellularLocation>
        <location evidence="2">Cell inner membrane</location>
    </subcellularLocation>
</comment>
<dbReference type="GO" id="GO:0052621">
    <property type="term" value="F:diguanylate cyclase activity"/>
    <property type="evidence" value="ECO:0007669"/>
    <property type="project" value="UniProtKB-EC"/>
</dbReference>
<dbReference type="InterPro" id="IPR050469">
    <property type="entry name" value="Diguanylate_Cyclase"/>
</dbReference>
<evidence type="ECO:0000313" key="8">
    <source>
        <dbReference type="Proteomes" id="UP000581189"/>
    </source>
</evidence>
<reference evidence="7 8" key="1">
    <citation type="submission" date="2020-08" db="EMBL/GenBank/DDBJ databases">
        <authorList>
            <person name="Kim C.M."/>
        </authorList>
    </citation>
    <scope>NUCLEOTIDE SEQUENCE [LARGE SCALE GENOMIC DNA]</scope>
    <source>
        <strain evidence="7 8">SR9</strain>
    </source>
</reference>
<sequence>MTDSELPSQPQNFALWREVQDTRVRTRLGGIYYLLAWLLTWLFCSVPASMLGSGLLASAFFALMLALRLLHRPPAQTSGGCLQLWIDRHWYLIYLTALGWGLVHAWVLVDTRFEPSRLIATLSTIAFSTAMAFNFAMRKVRCVVAILFLYLPGLGVLLTQREEQQALLITLAFYLSYLLLALNRSHREYRNTLTMEQQLIDQRERYDRLSRTDSLTQLGNRLQFNSLFPALVANVQRQGGQLSLVLLDIDFFKRINDEYGHSTGDQCLYAFAERMRNVFRRDSDALLRLGGEEFGVLMMNTPLEQARELAEEFRRDLTSRGLEIQGQILPMTASLGVGSFDARRDGNAETFFKRVDDALYLAKAEGRDRLVLASLD</sequence>
<dbReference type="InterPro" id="IPR029787">
    <property type="entry name" value="Nucleotide_cyclase"/>
</dbReference>
<organism evidence="7 8">
    <name type="scientific">Aquipseudomonas guryensis</name>
    <dbReference type="NCBI Taxonomy" id="2759165"/>
    <lineage>
        <taxon>Bacteria</taxon>
        <taxon>Pseudomonadati</taxon>
        <taxon>Pseudomonadota</taxon>
        <taxon>Gammaproteobacteria</taxon>
        <taxon>Pseudomonadales</taxon>
        <taxon>Pseudomonadaceae</taxon>
        <taxon>Aquipseudomonas</taxon>
    </lineage>
</organism>
<accession>A0A7W4H1R0</accession>
<dbReference type="EC" id="2.7.7.65" evidence="3"/>
<evidence type="ECO:0000256" key="3">
    <source>
        <dbReference type="ARBA" id="ARBA00012528"/>
    </source>
</evidence>
<evidence type="ECO:0000256" key="5">
    <source>
        <dbReference type="SAM" id="Phobius"/>
    </source>
</evidence>
<protein>
    <recommendedName>
        <fullName evidence="3">diguanylate cyclase</fullName>
        <ecNumber evidence="3">2.7.7.65</ecNumber>
    </recommendedName>
</protein>
<name>A0A7W4H1R0_9GAMM</name>
<dbReference type="PROSITE" id="PS50887">
    <property type="entry name" value="GGDEF"/>
    <property type="match status" value="1"/>
</dbReference>
<dbReference type="InterPro" id="IPR043128">
    <property type="entry name" value="Rev_trsase/Diguanyl_cyclase"/>
</dbReference>
<dbReference type="NCBIfam" id="TIGR00254">
    <property type="entry name" value="GGDEF"/>
    <property type="match status" value="1"/>
</dbReference>
<dbReference type="AlphaFoldDB" id="A0A7W4H1R0"/>
<feature type="transmembrane region" description="Helical" evidence="5">
    <location>
        <begin position="165"/>
        <end position="182"/>
    </location>
</feature>
<dbReference type="FunFam" id="3.30.70.270:FF:000001">
    <property type="entry name" value="Diguanylate cyclase domain protein"/>
    <property type="match status" value="1"/>
</dbReference>
<dbReference type="PANTHER" id="PTHR45138:SF9">
    <property type="entry name" value="DIGUANYLATE CYCLASE DGCM-RELATED"/>
    <property type="match status" value="1"/>
</dbReference>
<feature type="transmembrane region" description="Helical" evidence="5">
    <location>
        <begin position="30"/>
        <end position="48"/>
    </location>
</feature>
<keyword evidence="5" id="KW-0472">Membrane</keyword>
<keyword evidence="5" id="KW-1133">Transmembrane helix</keyword>
<feature type="transmembrane region" description="Helical" evidence="5">
    <location>
        <begin position="142"/>
        <end position="159"/>
    </location>
</feature>
<evidence type="ECO:0000256" key="2">
    <source>
        <dbReference type="ARBA" id="ARBA00004533"/>
    </source>
</evidence>
<dbReference type="InterPro" id="IPR000160">
    <property type="entry name" value="GGDEF_dom"/>
</dbReference>
<proteinExistence type="predicted"/>
<dbReference type="PANTHER" id="PTHR45138">
    <property type="entry name" value="REGULATORY COMPONENTS OF SENSORY TRANSDUCTION SYSTEM"/>
    <property type="match status" value="1"/>
</dbReference>
<keyword evidence="5" id="KW-0812">Transmembrane</keyword>
<dbReference type="GO" id="GO:0005886">
    <property type="term" value="C:plasma membrane"/>
    <property type="evidence" value="ECO:0007669"/>
    <property type="project" value="UniProtKB-SubCell"/>
</dbReference>
<comment type="cofactor">
    <cofactor evidence="1">
        <name>Mg(2+)</name>
        <dbReference type="ChEBI" id="CHEBI:18420"/>
    </cofactor>
</comment>
<evidence type="ECO:0000259" key="6">
    <source>
        <dbReference type="PROSITE" id="PS50887"/>
    </source>
</evidence>